<gene>
    <name evidence="6" type="ORF">SAMN02745194_02707</name>
</gene>
<feature type="chain" id="PRO_5012229360" evidence="4">
    <location>
        <begin position="25"/>
        <end position="532"/>
    </location>
</feature>
<dbReference type="GO" id="GO:1904680">
    <property type="term" value="F:peptide transmembrane transporter activity"/>
    <property type="evidence" value="ECO:0007669"/>
    <property type="project" value="TreeGrafter"/>
</dbReference>
<evidence type="ECO:0000259" key="5">
    <source>
        <dbReference type="Pfam" id="PF00496"/>
    </source>
</evidence>
<dbReference type="Gene3D" id="3.40.190.10">
    <property type="entry name" value="Periplasmic binding protein-like II"/>
    <property type="match status" value="1"/>
</dbReference>
<accession>A0A1M6JV56</accession>
<sequence length="532" mass="58190">MRRRQLLSGAGMAAAGLAAPRLGAAQGAAGARVLKFIPQADLSTLDPHWNTAYVTRNHGFMVFDTLYGTDAEYAPRPQMVEGHVVEEDGRRWTLTLREGLRWHDGEPVLARDCVASIRRWASRDGFGATLMAATEELSAPDDRRLLFRLKKPFPMLPNALGKFGVYMPAMMPERLARTPGTTQVTEMVGSGPFRFLADERISGARAVYARNERYVPAPGGAPSGTAGPKLVHLDRVEWLTTPDPATAANALMAGEVDWWDFATPDLLPLLRRNRNLTVGVLDKAGYCASFRMNHLHPPFDNPLVRRAVLGAVNQTDLMIACAGNDPAMWRVPAGVFTPGSPLANDIAMDVLTGPRDLELSKRELAAAGYRGEPVVFLVPTDLPHVNAMSEVMADTLRKMGMNVDYQAVDWGTVLTRRGSKAAPGQGGWSAFVTFSAGADNATPAANTQLRANGQAGWFGWPDDPEIETLRGEWFDAPDLQVQKTVAGRMQRRAFETVPFAPLGQYFQATAYRNTLRDVIPSFATFWNLSKQG</sequence>
<dbReference type="GO" id="GO:0030288">
    <property type="term" value="C:outer membrane-bounded periplasmic space"/>
    <property type="evidence" value="ECO:0007669"/>
    <property type="project" value="UniProtKB-ARBA"/>
</dbReference>
<dbReference type="EMBL" id="FQZF01000015">
    <property type="protein sequence ID" value="SHJ50568.1"/>
    <property type="molecule type" value="Genomic_DNA"/>
</dbReference>
<dbReference type="Proteomes" id="UP000184387">
    <property type="component" value="Unassembled WGS sequence"/>
</dbReference>
<dbReference type="AlphaFoldDB" id="A0A1M6JV56"/>
<dbReference type="GO" id="GO:0043190">
    <property type="term" value="C:ATP-binding cassette (ABC) transporter complex"/>
    <property type="evidence" value="ECO:0007669"/>
    <property type="project" value="InterPro"/>
</dbReference>
<keyword evidence="7" id="KW-1185">Reference proteome</keyword>
<dbReference type="STRING" id="198092.SAMN02745194_02707"/>
<evidence type="ECO:0000256" key="2">
    <source>
        <dbReference type="ARBA" id="ARBA00005695"/>
    </source>
</evidence>
<name>A0A1M6JV56_9PROT</name>
<dbReference type="SUPFAM" id="SSF53850">
    <property type="entry name" value="Periplasmic binding protein-like II"/>
    <property type="match status" value="1"/>
</dbReference>
<organism evidence="6 7">
    <name type="scientific">Muricoccus roseus</name>
    <dbReference type="NCBI Taxonomy" id="198092"/>
    <lineage>
        <taxon>Bacteria</taxon>
        <taxon>Pseudomonadati</taxon>
        <taxon>Pseudomonadota</taxon>
        <taxon>Alphaproteobacteria</taxon>
        <taxon>Acetobacterales</taxon>
        <taxon>Roseomonadaceae</taxon>
        <taxon>Muricoccus</taxon>
    </lineage>
</organism>
<keyword evidence="3 4" id="KW-0732">Signal</keyword>
<proteinExistence type="inferred from homology"/>
<reference evidence="6 7" key="1">
    <citation type="submission" date="2016-11" db="EMBL/GenBank/DDBJ databases">
        <authorList>
            <person name="Jaros S."/>
            <person name="Januszkiewicz K."/>
            <person name="Wedrychowicz H."/>
        </authorList>
    </citation>
    <scope>NUCLEOTIDE SEQUENCE [LARGE SCALE GENOMIC DNA]</scope>
    <source>
        <strain evidence="6 7">DSM 14916</strain>
    </source>
</reference>
<protein>
    <submittedName>
        <fullName evidence="6">Peptide/nickel transport system substrate-binding protein</fullName>
    </submittedName>
</protein>
<dbReference type="CDD" id="cd08502">
    <property type="entry name" value="PBP2_NikA_DppA_OppA_like_16"/>
    <property type="match status" value="1"/>
</dbReference>
<comment type="similarity">
    <text evidence="2">Belongs to the bacterial solute-binding protein 5 family.</text>
</comment>
<dbReference type="PROSITE" id="PS51318">
    <property type="entry name" value="TAT"/>
    <property type="match status" value="1"/>
</dbReference>
<dbReference type="InterPro" id="IPR006311">
    <property type="entry name" value="TAT_signal"/>
</dbReference>
<dbReference type="PANTHER" id="PTHR30290:SF38">
    <property type="entry name" value="D,D-DIPEPTIDE-BINDING PERIPLASMIC PROTEIN DDPA-RELATED"/>
    <property type="match status" value="1"/>
</dbReference>
<feature type="signal peptide" evidence="4">
    <location>
        <begin position="1"/>
        <end position="24"/>
    </location>
</feature>
<dbReference type="InterPro" id="IPR030678">
    <property type="entry name" value="Peptide/Ni-bd"/>
</dbReference>
<feature type="domain" description="Solute-binding protein family 5" evidence="5">
    <location>
        <begin position="75"/>
        <end position="428"/>
    </location>
</feature>
<evidence type="ECO:0000313" key="7">
    <source>
        <dbReference type="Proteomes" id="UP000184387"/>
    </source>
</evidence>
<dbReference type="RefSeq" id="WP_073135563.1">
    <property type="nucleotide sequence ID" value="NZ_FQZF01000015.1"/>
</dbReference>
<evidence type="ECO:0000313" key="6">
    <source>
        <dbReference type="EMBL" id="SHJ50568.1"/>
    </source>
</evidence>
<dbReference type="Gene3D" id="3.10.105.10">
    <property type="entry name" value="Dipeptide-binding Protein, Domain 3"/>
    <property type="match status" value="1"/>
</dbReference>
<dbReference type="InterPro" id="IPR000914">
    <property type="entry name" value="SBP_5_dom"/>
</dbReference>
<dbReference type="Pfam" id="PF00496">
    <property type="entry name" value="SBP_bac_5"/>
    <property type="match status" value="1"/>
</dbReference>
<dbReference type="GO" id="GO:0015833">
    <property type="term" value="P:peptide transport"/>
    <property type="evidence" value="ECO:0007669"/>
    <property type="project" value="TreeGrafter"/>
</dbReference>
<comment type="subcellular location">
    <subcellularLocation>
        <location evidence="1">Periplasm</location>
    </subcellularLocation>
</comment>
<evidence type="ECO:0000256" key="1">
    <source>
        <dbReference type="ARBA" id="ARBA00004418"/>
    </source>
</evidence>
<evidence type="ECO:0000256" key="4">
    <source>
        <dbReference type="SAM" id="SignalP"/>
    </source>
</evidence>
<evidence type="ECO:0000256" key="3">
    <source>
        <dbReference type="ARBA" id="ARBA00022729"/>
    </source>
</evidence>
<dbReference type="OrthoDB" id="7233744at2"/>
<dbReference type="PANTHER" id="PTHR30290">
    <property type="entry name" value="PERIPLASMIC BINDING COMPONENT OF ABC TRANSPORTER"/>
    <property type="match status" value="1"/>
</dbReference>
<dbReference type="InterPro" id="IPR039424">
    <property type="entry name" value="SBP_5"/>
</dbReference>
<dbReference type="PIRSF" id="PIRSF002741">
    <property type="entry name" value="MppA"/>
    <property type="match status" value="1"/>
</dbReference>